<dbReference type="OrthoDB" id="2418900at2759"/>
<organism evidence="2 3">
    <name type="scientific">Chara braunii</name>
    <name type="common">Braun's stonewort</name>
    <dbReference type="NCBI Taxonomy" id="69332"/>
    <lineage>
        <taxon>Eukaryota</taxon>
        <taxon>Viridiplantae</taxon>
        <taxon>Streptophyta</taxon>
        <taxon>Charophyceae</taxon>
        <taxon>Charales</taxon>
        <taxon>Characeae</taxon>
        <taxon>Chara</taxon>
    </lineage>
</organism>
<reference evidence="2 3" key="1">
    <citation type="journal article" date="2018" name="Cell">
        <title>The Chara Genome: Secondary Complexity and Implications for Plant Terrestrialization.</title>
        <authorList>
            <person name="Nishiyama T."/>
            <person name="Sakayama H."/>
            <person name="Vries J.D."/>
            <person name="Buschmann H."/>
            <person name="Saint-Marcoux D."/>
            <person name="Ullrich K.K."/>
            <person name="Haas F.B."/>
            <person name="Vanderstraeten L."/>
            <person name="Becker D."/>
            <person name="Lang D."/>
            <person name="Vosolsobe S."/>
            <person name="Rombauts S."/>
            <person name="Wilhelmsson P.K.I."/>
            <person name="Janitza P."/>
            <person name="Kern R."/>
            <person name="Heyl A."/>
            <person name="Rumpler F."/>
            <person name="Villalobos L.I.A.C."/>
            <person name="Clay J.M."/>
            <person name="Skokan R."/>
            <person name="Toyoda A."/>
            <person name="Suzuki Y."/>
            <person name="Kagoshima H."/>
            <person name="Schijlen E."/>
            <person name="Tajeshwar N."/>
            <person name="Catarino B."/>
            <person name="Hetherington A.J."/>
            <person name="Saltykova A."/>
            <person name="Bonnot C."/>
            <person name="Breuninger H."/>
            <person name="Symeonidi A."/>
            <person name="Radhakrishnan G.V."/>
            <person name="Van Nieuwerburgh F."/>
            <person name="Deforce D."/>
            <person name="Chang C."/>
            <person name="Karol K.G."/>
            <person name="Hedrich R."/>
            <person name="Ulvskov P."/>
            <person name="Glockner G."/>
            <person name="Delwiche C.F."/>
            <person name="Petrasek J."/>
            <person name="Van de Peer Y."/>
            <person name="Friml J."/>
            <person name="Beilby M."/>
            <person name="Dolan L."/>
            <person name="Kohara Y."/>
            <person name="Sugano S."/>
            <person name="Fujiyama A."/>
            <person name="Delaux P.-M."/>
            <person name="Quint M."/>
            <person name="TheiBen G."/>
            <person name="Hagemann M."/>
            <person name="Harholt J."/>
            <person name="Dunand C."/>
            <person name="Zachgo S."/>
            <person name="Langdale J."/>
            <person name="Maumus F."/>
            <person name="Straeten D.V.D."/>
            <person name="Gould S.B."/>
            <person name="Rensing S.A."/>
        </authorList>
    </citation>
    <scope>NUCLEOTIDE SEQUENCE [LARGE SCALE GENOMIC DNA]</scope>
    <source>
        <strain evidence="2 3">S276</strain>
    </source>
</reference>
<dbReference type="EMBL" id="BFEA01000110">
    <property type="protein sequence ID" value="GBG69103.1"/>
    <property type="molecule type" value="Genomic_DNA"/>
</dbReference>
<evidence type="ECO:0000256" key="1">
    <source>
        <dbReference type="SAM" id="MobiDB-lite"/>
    </source>
</evidence>
<comment type="caution">
    <text evidence="2">The sequence shown here is derived from an EMBL/GenBank/DDBJ whole genome shotgun (WGS) entry which is preliminary data.</text>
</comment>
<dbReference type="Proteomes" id="UP000265515">
    <property type="component" value="Unassembled WGS sequence"/>
</dbReference>
<dbReference type="InterPro" id="IPR041078">
    <property type="entry name" value="Plavaka"/>
</dbReference>
<protein>
    <submittedName>
        <fullName evidence="2">Uncharacterized protein</fullName>
    </submittedName>
</protein>
<feature type="compositionally biased region" description="Acidic residues" evidence="1">
    <location>
        <begin position="528"/>
        <end position="539"/>
    </location>
</feature>
<dbReference type="Gramene" id="GBG69103">
    <property type="protein sequence ID" value="GBG69103"/>
    <property type="gene ID" value="CBR_g3801"/>
</dbReference>
<dbReference type="Pfam" id="PF18759">
    <property type="entry name" value="Plavaka"/>
    <property type="match status" value="1"/>
</dbReference>
<feature type="compositionally biased region" description="Basic and acidic residues" evidence="1">
    <location>
        <begin position="585"/>
        <end position="605"/>
    </location>
</feature>
<feature type="compositionally biased region" description="Polar residues" evidence="1">
    <location>
        <begin position="558"/>
        <end position="572"/>
    </location>
</feature>
<gene>
    <name evidence="2" type="ORF">CBR_g3801</name>
</gene>
<evidence type="ECO:0000313" key="3">
    <source>
        <dbReference type="Proteomes" id="UP000265515"/>
    </source>
</evidence>
<feature type="region of interest" description="Disordered" evidence="1">
    <location>
        <begin position="1"/>
        <end position="44"/>
    </location>
</feature>
<accession>A0A388KGK1</accession>
<dbReference type="AlphaFoldDB" id="A0A388KGK1"/>
<keyword evidence="3" id="KW-1185">Reference proteome</keyword>
<evidence type="ECO:0000313" key="2">
    <source>
        <dbReference type="EMBL" id="GBG69103.1"/>
    </source>
</evidence>
<sequence length="860" mass="95111">MSLRTLNSHRARACPAVVEEGAQRQENNAAHDPGPSDMGAANLAADDNDEAGAEDNVNGAAGDNAEPEAQPVEFFDSSRRLATLILSARGIVGMSHCDVDALLSLLKDPRFSAADIVYRTSRECFAWAGSLAEAAGWKESDLRSDDWPEGAHAILWHRDWRTSFLSIMQVALQKCETVHSLEVSPPSDDHSVSGPRSGALSYHTQSTIRAHKGVDENGNPRYVIPLSLYSDKTHTDGRQKQTAYPLMMSLADHASEATLLAYLPVPHHRPRDKGWDLQSNAFRKRKAVIFHKALSMVLQAVKEASHDGITIPSTRFGDMTVHSFLLNYIQDYPERCALANVKFGVCPTCTVSKTDLDVVADFTDCRRSQTLETQLAEALFRADDDDVRREAGGRMAELDMHRHVEQNGLWGFYRGPSGDDPHLDYHLILQPDRMHTIEHGIFLHMVDAFRAVAFEKLPHTLQTEILKELDARLQCRDYSPEFKEEKSYKDERPVETIDLGGSDDRHNTPQAEEEEEHDRSTPKKSDGAEDEEGGNEGDDSGPSRGQSQDTDEDDNSDGKSASQSTGEDQSAASEGDDSPSLSRTLRSEGERQARNGSNTEDRVGDRQIVQHVSVTGKEDTFFAAMQATVKLAGGTAEEGLRSHIAERGIRAVIGECNRIMTTIRGEITWQAKHWFWAEKGIPLVGSQQSDHHLPARNKMRGEMKENKTWRRSGDDPWGAPAFKTALLKVFQMRKEGRNLGVTLQQLAFAEMVIQCEIEQTTKTTRAAEQIEKLVSIKQAIVSSLRARETVMSFSVFKLDKSVSVAEKAAVLFRCGTPCDDRPGLLRTTITDDDYDVEYILPQSTSAGGGGARTDSLCAAP</sequence>
<feature type="region of interest" description="Disordered" evidence="1">
    <location>
        <begin position="483"/>
        <end position="606"/>
    </location>
</feature>
<proteinExistence type="predicted"/>
<feature type="compositionally biased region" description="Basic and acidic residues" evidence="1">
    <location>
        <begin position="517"/>
        <end position="527"/>
    </location>
</feature>
<feature type="compositionally biased region" description="Basic and acidic residues" evidence="1">
    <location>
        <begin position="483"/>
        <end position="495"/>
    </location>
</feature>
<name>A0A388KGK1_CHABU</name>